<sequence length="78" mass="9025">MQYSFQTDSLLPQIHDSLLRPKLSILLTGQKHKSPSIVTAQYDSEYMCISKIRILFLSNQPNLSIKNLITNSFIQRRT</sequence>
<keyword evidence="3" id="KW-1185">Reference proteome</keyword>
<dbReference type="Proteomes" id="UP000002051">
    <property type="component" value="Unassembled WGS sequence"/>
</dbReference>
<dbReference type="EMBL" id="CM001217">
    <property type="protein sequence ID" value="KEH43986.1"/>
    <property type="molecule type" value="Genomic_DNA"/>
</dbReference>
<evidence type="ECO:0000313" key="1">
    <source>
        <dbReference type="EMBL" id="KEH43986.1"/>
    </source>
</evidence>
<reference evidence="2" key="3">
    <citation type="submission" date="2015-04" db="UniProtKB">
        <authorList>
            <consortium name="EnsemblPlants"/>
        </authorList>
    </citation>
    <scope>IDENTIFICATION</scope>
    <source>
        <strain evidence="2">cv. Jemalong A17</strain>
    </source>
</reference>
<reference evidence="1 3" key="1">
    <citation type="journal article" date="2011" name="Nature">
        <title>The Medicago genome provides insight into the evolution of rhizobial symbioses.</title>
        <authorList>
            <person name="Young N.D."/>
            <person name="Debelle F."/>
            <person name="Oldroyd G.E."/>
            <person name="Geurts R."/>
            <person name="Cannon S.B."/>
            <person name="Udvardi M.K."/>
            <person name="Benedito V.A."/>
            <person name="Mayer K.F."/>
            <person name="Gouzy J."/>
            <person name="Schoof H."/>
            <person name="Van de Peer Y."/>
            <person name="Proost S."/>
            <person name="Cook D.R."/>
            <person name="Meyers B.C."/>
            <person name="Spannagl M."/>
            <person name="Cheung F."/>
            <person name="De Mita S."/>
            <person name="Krishnakumar V."/>
            <person name="Gundlach H."/>
            <person name="Zhou S."/>
            <person name="Mudge J."/>
            <person name="Bharti A.K."/>
            <person name="Murray J.D."/>
            <person name="Naoumkina M.A."/>
            <person name="Rosen B."/>
            <person name="Silverstein K.A."/>
            <person name="Tang H."/>
            <person name="Rombauts S."/>
            <person name="Zhao P.X."/>
            <person name="Zhou P."/>
            <person name="Barbe V."/>
            <person name="Bardou P."/>
            <person name="Bechner M."/>
            <person name="Bellec A."/>
            <person name="Berger A."/>
            <person name="Berges H."/>
            <person name="Bidwell S."/>
            <person name="Bisseling T."/>
            <person name="Choisne N."/>
            <person name="Couloux A."/>
            <person name="Denny R."/>
            <person name="Deshpande S."/>
            <person name="Dai X."/>
            <person name="Doyle J.J."/>
            <person name="Dudez A.M."/>
            <person name="Farmer A.D."/>
            <person name="Fouteau S."/>
            <person name="Franken C."/>
            <person name="Gibelin C."/>
            <person name="Gish J."/>
            <person name="Goldstein S."/>
            <person name="Gonzalez A.J."/>
            <person name="Green P.J."/>
            <person name="Hallab A."/>
            <person name="Hartog M."/>
            <person name="Hua A."/>
            <person name="Humphray S.J."/>
            <person name="Jeong D.H."/>
            <person name="Jing Y."/>
            <person name="Jocker A."/>
            <person name="Kenton S.M."/>
            <person name="Kim D.J."/>
            <person name="Klee K."/>
            <person name="Lai H."/>
            <person name="Lang C."/>
            <person name="Lin S."/>
            <person name="Macmil S.L."/>
            <person name="Magdelenat G."/>
            <person name="Matthews L."/>
            <person name="McCorrison J."/>
            <person name="Monaghan E.L."/>
            <person name="Mun J.H."/>
            <person name="Najar F.Z."/>
            <person name="Nicholson C."/>
            <person name="Noirot C."/>
            <person name="O'Bleness M."/>
            <person name="Paule C.R."/>
            <person name="Poulain J."/>
            <person name="Prion F."/>
            <person name="Qin B."/>
            <person name="Qu C."/>
            <person name="Retzel E.F."/>
            <person name="Riddle C."/>
            <person name="Sallet E."/>
            <person name="Samain S."/>
            <person name="Samson N."/>
            <person name="Sanders I."/>
            <person name="Saurat O."/>
            <person name="Scarpelli C."/>
            <person name="Schiex T."/>
            <person name="Segurens B."/>
            <person name="Severin A.J."/>
            <person name="Sherrier D.J."/>
            <person name="Shi R."/>
            <person name="Sims S."/>
            <person name="Singer S.R."/>
            <person name="Sinharoy S."/>
            <person name="Sterck L."/>
            <person name="Viollet A."/>
            <person name="Wang B.B."/>
            <person name="Wang K."/>
            <person name="Wang M."/>
            <person name="Wang X."/>
            <person name="Warfsmann J."/>
            <person name="Weissenbach J."/>
            <person name="White D.D."/>
            <person name="White J.D."/>
            <person name="Wiley G.B."/>
            <person name="Wincker P."/>
            <person name="Xing Y."/>
            <person name="Yang L."/>
            <person name="Yao Z."/>
            <person name="Ying F."/>
            <person name="Zhai J."/>
            <person name="Zhou L."/>
            <person name="Zuber A."/>
            <person name="Denarie J."/>
            <person name="Dixon R.A."/>
            <person name="May G.D."/>
            <person name="Schwartz D.C."/>
            <person name="Rogers J."/>
            <person name="Quetier F."/>
            <person name="Town C.D."/>
            <person name="Roe B.A."/>
        </authorList>
    </citation>
    <scope>NUCLEOTIDE SEQUENCE [LARGE SCALE GENOMIC DNA]</scope>
    <source>
        <strain evidence="1">A17</strain>
        <strain evidence="2 3">cv. Jemalong A17</strain>
    </source>
</reference>
<evidence type="ECO:0000313" key="3">
    <source>
        <dbReference type="Proteomes" id="UP000002051"/>
    </source>
</evidence>
<gene>
    <name evidence="1" type="ordered locus">MTR_1g105950</name>
</gene>
<proteinExistence type="predicted"/>
<dbReference type="HOGENOM" id="CLU_2625646_0_0_1"/>
<protein>
    <submittedName>
        <fullName evidence="1 2">Uncharacterized protein</fullName>
    </submittedName>
</protein>
<reference evidence="1 3" key="2">
    <citation type="journal article" date="2014" name="BMC Genomics">
        <title>An improved genome release (version Mt4.0) for the model legume Medicago truncatula.</title>
        <authorList>
            <person name="Tang H."/>
            <person name="Krishnakumar V."/>
            <person name="Bidwell S."/>
            <person name="Rosen B."/>
            <person name="Chan A."/>
            <person name="Zhou S."/>
            <person name="Gentzbittel L."/>
            <person name="Childs K.L."/>
            <person name="Yandell M."/>
            <person name="Gundlach H."/>
            <person name="Mayer K.F."/>
            <person name="Schwartz D.C."/>
            <person name="Town C.D."/>
        </authorList>
    </citation>
    <scope>GENOME REANNOTATION</scope>
    <source>
        <strain evidence="1">A17</strain>
        <strain evidence="2 3">cv. Jemalong A17</strain>
    </source>
</reference>
<organism evidence="1 3">
    <name type="scientific">Medicago truncatula</name>
    <name type="common">Barrel medic</name>
    <name type="synonym">Medicago tribuloides</name>
    <dbReference type="NCBI Taxonomy" id="3880"/>
    <lineage>
        <taxon>Eukaryota</taxon>
        <taxon>Viridiplantae</taxon>
        <taxon>Streptophyta</taxon>
        <taxon>Embryophyta</taxon>
        <taxon>Tracheophyta</taxon>
        <taxon>Spermatophyta</taxon>
        <taxon>Magnoliopsida</taxon>
        <taxon>eudicotyledons</taxon>
        <taxon>Gunneridae</taxon>
        <taxon>Pentapetalae</taxon>
        <taxon>rosids</taxon>
        <taxon>fabids</taxon>
        <taxon>Fabales</taxon>
        <taxon>Fabaceae</taxon>
        <taxon>Papilionoideae</taxon>
        <taxon>50 kb inversion clade</taxon>
        <taxon>NPAAA clade</taxon>
        <taxon>Hologalegina</taxon>
        <taxon>IRL clade</taxon>
        <taxon>Trifolieae</taxon>
        <taxon>Medicago</taxon>
    </lineage>
</organism>
<name>A0A072VQQ1_MEDTR</name>
<dbReference type="EnsemblPlants" id="KEH43986">
    <property type="protein sequence ID" value="KEH43986"/>
    <property type="gene ID" value="MTR_1g105950"/>
</dbReference>
<dbReference type="AlphaFoldDB" id="A0A072VQQ1"/>
<accession>A0A072VQQ1</accession>
<evidence type="ECO:0000313" key="2">
    <source>
        <dbReference type="EnsemblPlants" id="KEH43986"/>
    </source>
</evidence>